<dbReference type="EMBL" id="QNUK01000196">
    <property type="protein sequence ID" value="KAF5898521.1"/>
    <property type="molecule type" value="Genomic_DNA"/>
</dbReference>
<dbReference type="Proteomes" id="UP000727407">
    <property type="component" value="Unassembled WGS sequence"/>
</dbReference>
<sequence length="80" mass="9341">MGDRHVIEDHRHPCWETEDSDVKVLGLMLRCHLLCSLDRRALPDPGVRVWHAPFHLKLPLHDLEDTKRLRGVDQGDKEDN</sequence>
<reference evidence="1" key="1">
    <citation type="submission" date="2020-07" db="EMBL/GenBank/DDBJ databases">
        <title>Clarias magur genome sequencing, assembly and annotation.</title>
        <authorList>
            <person name="Kushwaha B."/>
            <person name="Kumar R."/>
            <person name="Das P."/>
            <person name="Joshi C.G."/>
            <person name="Kumar D."/>
            <person name="Nagpure N.S."/>
            <person name="Pandey M."/>
            <person name="Agarwal S."/>
            <person name="Srivastava S."/>
            <person name="Singh M."/>
            <person name="Sahoo L."/>
            <person name="Jayasankar P."/>
            <person name="Meher P.K."/>
            <person name="Koringa P.G."/>
            <person name="Iquebal M.A."/>
            <person name="Das S.P."/>
            <person name="Bit A."/>
            <person name="Patnaik S."/>
            <person name="Patel N."/>
            <person name="Shah T.M."/>
            <person name="Hinsu A."/>
            <person name="Jena J.K."/>
        </authorList>
    </citation>
    <scope>NUCLEOTIDE SEQUENCE</scope>
    <source>
        <strain evidence="1">CIFAMagur01</strain>
        <tissue evidence="1">Testis</tissue>
    </source>
</reference>
<gene>
    <name evidence="1" type="primary">guca1c</name>
    <name evidence="1" type="ORF">DAT39_011731</name>
</gene>
<name>A0A8J4U4E6_CLAMG</name>
<keyword evidence="2" id="KW-1185">Reference proteome</keyword>
<protein>
    <submittedName>
        <fullName evidence="1">Guanylyl cyclase-activating protein 3</fullName>
    </submittedName>
</protein>
<comment type="caution">
    <text evidence="1">The sequence shown here is derived from an EMBL/GenBank/DDBJ whole genome shotgun (WGS) entry which is preliminary data.</text>
</comment>
<dbReference type="AlphaFoldDB" id="A0A8J4U4E6"/>
<evidence type="ECO:0000313" key="2">
    <source>
        <dbReference type="Proteomes" id="UP000727407"/>
    </source>
</evidence>
<proteinExistence type="predicted"/>
<accession>A0A8J4U4E6</accession>
<evidence type="ECO:0000313" key="1">
    <source>
        <dbReference type="EMBL" id="KAF5898521.1"/>
    </source>
</evidence>
<organism evidence="1 2">
    <name type="scientific">Clarias magur</name>
    <name type="common">Asian catfish</name>
    <name type="synonym">Macropteronotus magur</name>
    <dbReference type="NCBI Taxonomy" id="1594786"/>
    <lineage>
        <taxon>Eukaryota</taxon>
        <taxon>Metazoa</taxon>
        <taxon>Chordata</taxon>
        <taxon>Craniata</taxon>
        <taxon>Vertebrata</taxon>
        <taxon>Euteleostomi</taxon>
        <taxon>Actinopterygii</taxon>
        <taxon>Neopterygii</taxon>
        <taxon>Teleostei</taxon>
        <taxon>Ostariophysi</taxon>
        <taxon>Siluriformes</taxon>
        <taxon>Clariidae</taxon>
        <taxon>Clarias</taxon>
    </lineage>
</organism>